<dbReference type="EMBL" id="JAPDDT010000002">
    <property type="protein sequence ID" value="MCW1922222.1"/>
    <property type="molecule type" value="Genomic_DNA"/>
</dbReference>
<protein>
    <submittedName>
        <fullName evidence="2">Uncharacterized protein</fullName>
    </submittedName>
</protein>
<reference evidence="2 3" key="1">
    <citation type="submission" date="2022-10" db="EMBL/GenBank/DDBJ databases">
        <title>Luteolibacter arcticus strain CCTCC AB 2014275, whole genome shotgun sequencing project.</title>
        <authorList>
            <person name="Zhao G."/>
            <person name="Shen L."/>
        </authorList>
    </citation>
    <scope>NUCLEOTIDE SEQUENCE [LARGE SCALE GENOMIC DNA]</scope>
    <source>
        <strain evidence="2 3">CCTCC AB 2014275</strain>
    </source>
</reference>
<feature type="chain" id="PRO_5046703610" evidence="1">
    <location>
        <begin position="25"/>
        <end position="321"/>
    </location>
</feature>
<evidence type="ECO:0000256" key="1">
    <source>
        <dbReference type="SAM" id="SignalP"/>
    </source>
</evidence>
<keyword evidence="3" id="KW-1185">Reference proteome</keyword>
<evidence type="ECO:0000313" key="2">
    <source>
        <dbReference type="EMBL" id="MCW1922222.1"/>
    </source>
</evidence>
<sequence>MKPIPQSFLSRATVLLLVALSAMACPASNVVMSNLFSAEGSSTTLTDSSGALLASGSLVQLGTFPGLGEAGVAALALHGPVTLMSGIDGFGSAFGVGAGAGNAEGRIEITANEAVGIATGELYAVILNAPTVEAATEVLVLKLADSVPADDASSLPGYLAVHLRDAEVVFGAQGAGGFSTQAATIPTSFDAWILGQLGEDSDPTLRSAGADADGDGLTNLLEYGLGSLAGDSSSRPRIEIQETSGEYHVLSLRRMDDPALVFACEVQADLSEIVWPLLETPLLEAANPPVPAPDGHQWMQQRLPSGSRAFVRLKVTAEEAP</sequence>
<gene>
    <name evidence="2" type="ORF">OKA05_06635</name>
</gene>
<dbReference type="PROSITE" id="PS51257">
    <property type="entry name" value="PROKAR_LIPOPROTEIN"/>
    <property type="match status" value="1"/>
</dbReference>
<evidence type="ECO:0000313" key="3">
    <source>
        <dbReference type="Proteomes" id="UP001320876"/>
    </source>
</evidence>
<name>A0ABT3GF39_9BACT</name>
<dbReference type="RefSeq" id="WP_264486331.1">
    <property type="nucleotide sequence ID" value="NZ_JAPDDT010000002.1"/>
</dbReference>
<proteinExistence type="predicted"/>
<comment type="caution">
    <text evidence="2">The sequence shown here is derived from an EMBL/GenBank/DDBJ whole genome shotgun (WGS) entry which is preliminary data.</text>
</comment>
<keyword evidence="1" id="KW-0732">Signal</keyword>
<organism evidence="2 3">
    <name type="scientific">Luteolibacter arcticus</name>
    <dbReference type="NCBI Taxonomy" id="1581411"/>
    <lineage>
        <taxon>Bacteria</taxon>
        <taxon>Pseudomonadati</taxon>
        <taxon>Verrucomicrobiota</taxon>
        <taxon>Verrucomicrobiia</taxon>
        <taxon>Verrucomicrobiales</taxon>
        <taxon>Verrucomicrobiaceae</taxon>
        <taxon>Luteolibacter</taxon>
    </lineage>
</organism>
<accession>A0ABT3GF39</accession>
<dbReference type="Proteomes" id="UP001320876">
    <property type="component" value="Unassembled WGS sequence"/>
</dbReference>
<feature type="signal peptide" evidence="1">
    <location>
        <begin position="1"/>
        <end position="24"/>
    </location>
</feature>